<evidence type="ECO:0000313" key="1">
    <source>
        <dbReference type="EMBL" id="SEM49821.1"/>
    </source>
</evidence>
<proteinExistence type="predicted"/>
<dbReference type="PANTHER" id="PTHR33321:SF12">
    <property type="entry name" value="PLANT BASIC SECRETORY PROTEIN (BSP) FAMILY PROTEIN"/>
    <property type="match status" value="1"/>
</dbReference>
<name>A0A1H7YV83_OLID1</name>
<dbReference type="InterPro" id="IPR007541">
    <property type="entry name" value="Uncharacterised_BSP"/>
</dbReference>
<reference evidence="2" key="1">
    <citation type="submission" date="2016-10" db="EMBL/GenBank/DDBJ databases">
        <authorList>
            <person name="Varghese N."/>
            <person name="Submissions S."/>
        </authorList>
    </citation>
    <scope>NUCLEOTIDE SEQUENCE [LARGE SCALE GENOMIC DNA]</scope>
    <source>
        <strain evidence="2">DSM 18733</strain>
    </source>
</reference>
<dbReference type="OrthoDB" id="211588at2"/>
<dbReference type="STRING" id="407022.SAMN05661044_05339"/>
<sequence>MYANKLRTVLFFSILAFSTKKCFSQNGWSRIDGDIKDAISVDTIKKGRYTLVFINKSVDFNAELKNRLTGVFFVNYPKEAKIYNKKTMDKVIFVIDPAYQGVAAAGGGVVRFNPSWFKKNPGDIDVVTHEVMHLVQSYPDGSGPGWITEGIADYVRFTLGVDNEGANWKLPAYNEKQSYENAYRITARFFYWIEKHVKKGTIKKLDAAMRNKRYTNSFWEENTGMSVDELWVKYAKEPDIS</sequence>
<evidence type="ECO:0000313" key="2">
    <source>
        <dbReference type="Proteomes" id="UP000199421"/>
    </source>
</evidence>
<protein>
    <submittedName>
        <fullName evidence="1">Peptidase</fullName>
    </submittedName>
</protein>
<dbReference type="Pfam" id="PF04450">
    <property type="entry name" value="BSP"/>
    <property type="match status" value="1"/>
</dbReference>
<dbReference type="Proteomes" id="UP000199421">
    <property type="component" value="Unassembled WGS sequence"/>
</dbReference>
<dbReference type="AlphaFoldDB" id="A0A1H7YV83"/>
<dbReference type="RefSeq" id="WP_093332388.1">
    <property type="nucleotide sequence ID" value="NZ_FOAF01000014.1"/>
</dbReference>
<gene>
    <name evidence="1" type="ORF">SAMN05661044_05339</name>
</gene>
<dbReference type="EMBL" id="FOAF01000014">
    <property type="protein sequence ID" value="SEM49821.1"/>
    <property type="molecule type" value="Genomic_DNA"/>
</dbReference>
<organism evidence="1 2">
    <name type="scientific">Olivibacter domesticus</name>
    <name type="common">Pseudosphingobacterium domesticum</name>
    <dbReference type="NCBI Taxonomy" id="407022"/>
    <lineage>
        <taxon>Bacteria</taxon>
        <taxon>Pseudomonadati</taxon>
        <taxon>Bacteroidota</taxon>
        <taxon>Sphingobacteriia</taxon>
        <taxon>Sphingobacteriales</taxon>
        <taxon>Sphingobacteriaceae</taxon>
        <taxon>Olivibacter</taxon>
    </lineage>
</organism>
<dbReference type="PANTHER" id="PTHR33321">
    <property type="match status" value="1"/>
</dbReference>
<keyword evidence="2" id="KW-1185">Reference proteome</keyword>
<accession>A0A1H7YV83</accession>